<feature type="compositionally biased region" description="Basic and acidic residues" evidence="1">
    <location>
        <begin position="48"/>
        <end position="57"/>
    </location>
</feature>
<evidence type="ECO:0000256" key="1">
    <source>
        <dbReference type="SAM" id="MobiDB-lite"/>
    </source>
</evidence>
<name>A0A9R0A7S1_CYPCA</name>
<accession>A0A9R0A7S1</accession>
<feature type="compositionally biased region" description="Basic and acidic residues" evidence="1">
    <location>
        <begin position="169"/>
        <end position="187"/>
    </location>
</feature>
<dbReference type="GeneID" id="109060783"/>
<feature type="compositionally biased region" description="Polar residues" evidence="1">
    <location>
        <begin position="87"/>
        <end position="102"/>
    </location>
</feature>
<dbReference type="RefSeq" id="XP_042588248.1">
    <property type="nucleotide sequence ID" value="XM_042732314.1"/>
</dbReference>
<dbReference type="AlphaFoldDB" id="A0A9R0A7S1"/>
<dbReference type="KEGG" id="ccar:109060783"/>
<feature type="compositionally biased region" description="Low complexity" evidence="1">
    <location>
        <begin position="532"/>
        <end position="548"/>
    </location>
</feature>
<dbReference type="OrthoDB" id="9884296at2759"/>
<dbReference type="GO" id="GO:0031410">
    <property type="term" value="C:cytoplasmic vesicle"/>
    <property type="evidence" value="ECO:0007669"/>
    <property type="project" value="TreeGrafter"/>
</dbReference>
<feature type="region of interest" description="Disordered" evidence="1">
    <location>
        <begin position="42"/>
        <end position="144"/>
    </location>
</feature>
<dbReference type="PANTHER" id="PTHR15591">
    <property type="entry name" value="RUN AND SH3 DOMAIN CONTAINING"/>
    <property type="match status" value="1"/>
</dbReference>
<organism evidence="2">
    <name type="scientific">Cyprinus carpio</name>
    <name type="common">Common carp</name>
    <dbReference type="NCBI Taxonomy" id="7962"/>
    <lineage>
        <taxon>Eukaryota</taxon>
        <taxon>Metazoa</taxon>
        <taxon>Chordata</taxon>
        <taxon>Craniata</taxon>
        <taxon>Vertebrata</taxon>
        <taxon>Euteleostomi</taxon>
        <taxon>Actinopterygii</taxon>
        <taxon>Neopterygii</taxon>
        <taxon>Teleostei</taxon>
        <taxon>Ostariophysi</taxon>
        <taxon>Cypriniformes</taxon>
        <taxon>Cyprinidae</taxon>
        <taxon>Cyprininae</taxon>
        <taxon>Cyprinus</taxon>
    </lineage>
</organism>
<proteinExistence type="predicted"/>
<feature type="region of interest" description="Disordered" evidence="1">
    <location>
        <begin position="525"/>
        <end position="550"/>
    </location>
</feature>
<feature type="region of interest" description="Disordered" evidence="1">
    <location>
        <begin position="169"/>
        <end position="197"/>
    </location>
</feature>
<gene>
    <name evidence="2" type="primary">LOC109060783</name>
</gene>
<feature type="compositionally biased region" description="Low complexity" evidence="1">
    <location>
        <begin position="61"/>
        <end position="71"/>
    </location>
</feature>
<reference evidence="2" key="1">
    <citation type="submission" date="2025-08" db="UniProtKB">
        <authorList>
            <consortium name="RefSeq"/>
        </authorList>
    </citation>
    <scope>IDENTIFICATION</scope>
    <source>
        <tissue evidence="2">Muscle</tissue>
    </source>
</reference>
<dbReference type="Proteomes" id="UP001155660">
    <property type="component" value="Chromosome B10"/>
</dbReference>
<evidence type="ECO:0000313" key="2">
    <source>
        <dbReference type="RefSeq" id="XP_042588248.1"/>
    </source>
</evidence>
<dbReference type="InterPro" id="IPR047343">
    <property type="entry name" value="RUSC1_2"/>
</dbReference>
<dbReference type="PANTHER" id="PTHR15591:SF14">
    <property type="entry name" value="AP-4 COMPLEX ACCESSORY SUBUNIT RUSC2"/>
    <property type="match status" value="1"/>
</dbReference>
<feature type="compositionally biased region" description="Acidic residues" evidence="1">
    <location>
        <begin position="125"/>
        <end position="137"/>
    </location>
</feature>
<sequence length="613" mass="68063">MDVSPKSGETLIVCHIHGQSVGWHLYNSVQTSRQPRTLNLTHSISLPERGDLPREALDYGSLSHTSKSSSTETEDKKVTENPRGYESSPTLCALNSPSTSPQLKKEPLHRRGTPRWHNLFIPESEVNEDEEDEDSDGDNLHKYHEGSSLQLQGNVTQSNMNPFSQVKVSKEQERAFDTGCGDRRDSRGTPVLMDCDEQDWGDEEDFSKHTLEETDNSWAPTENVIESITQNQTDYITDSSCNSSDGVLVNFSTIYHKTNNAVPATPLNLDSPVLGSGVVLQDSSNPLPSWSPHNTDPNCNIYPFNSDGFPSIEISDLTMCLQSQARLAGSTQNYYKLVTCDLSSQSSPSPPWSSLTSFSETLSQGSCSPPSEYFLFGHSEEEEREKPKICQTEHKGDGNIEVKNIRRADKDQSKRTKERMAHIKTHQSVSREHNSYNYIKTPQSQSWISSQKCSTLSNLGALQNSCPSHLDTNLSSPLSRQHATSFAEIARCKKGNGEQSMKKCIEDPSGSHFIQNLFSIQKQDDSEMATKSLSADSSSQSNQEGASSPVEQVVRYTKAQRPTFLPIQPFVLQAPSGKQQSKALGSLLNQYISYKYSKPGPQSYLQKQVISTS</sequence>
<protein>
    <submittedName>
        <fullName evidence="2">Iporin-like</fullName>
    </submittedName>
</protein>